<comment type="caution">
    <text evidence="2">The sequence shown here is derived from an EMBL/GenBank/DDBJ whole genome shotgun (WGS) entry which is preliminary data.</text>
</comment>
<name>A0ABD3GGS3_9MARC</name>
<accession>A0ABD3GGS3</accession>
<organism evidence="2 3">
    <name type="scientific">Riccia sorocarpa</name>
    <dbReference type="NCBI Taxonomy" id="122646"/>
    <lineage>
        <taxon>Eukaryota</taxon>
        <taxon>Viridiplantae</taxon>
        <taxon>Streptophyta</taxon>
        <taxon>Embryophyta</taxon>
        <taxon>Marchantiophyta</taxon>
        <taxon>Marchantiopsida</taxon>
        <taxon>Marchantiidae</taxon>
        <taxon>Marchantiales</taxon>
        <taxon>Ricciaceae</taxon>
        <taxon>Riccia</taxon>
    </lineage>
</organism>
<feature type="transmembrane region" description="Helical" evidence="1">
    <location>
        <begin position="116"/>
        <end position="135"/>
    </location>
</feature>
<evidence type="ECO:0000313" key="2">
    <source>
        <dbReference type="EMBL" id="KAL3677285.1"/>
    </source>
</evidence>
<dbReference type="EMBL" id="JBJQOH010000008">
    <property type="protein sequence ID" value="KAL3677285.1"/>
    <property type="molecule type" value="Genomic_DNA"/>
</dbReference>
<evidence type="ECO:0000256" key="1">
    <source>
        <dbReference type="SAM" id="Phobius"/>
    </source>
</evidence>
<feature type="transmembrane region" description="Helical" evidence="1">
    <location>
        <begin position="168"/>
        <end position="185"/>
    </location>
</feature>
<proteinExistence type="predicted"/>
<feature type="transmembrane region" description="Helical" evidence="1">
    <location>
        <begin position="191"/>
        <end position="214"/>
    </location>
</feature>
<dbReference type="PANTHER" id="PTHR37810:SF5">
    <property type="entry name" value="IMMUNITY PROTEIN SDPI"/>
    <property type="match status" value="1"/>
</dbReference>
<keyword evidence="1" id="KW-0472">Membrane</keyword>
<evidence type="ECO:0000313" key="3">
    <source>
        <dbReference type="Proteomes" id="UP001633002"/>
    </source>
</evidence>
<gene>
    <name evidence="2" type="ORF">R1sor_027233</name>
</gene>
<keyword evidence="3" id="KW-1185">Reference proteome</keyword>
<keyword evidence="1" id="KW-1133">Transmembrane helix</keyword>
<protein>
    <submittedName>
        <fullName evidence="2">Uncharacterized protein</fullName>
    </submittedName>
</protein>
<dbReference type="AlphaFoldDB" id="A0ABD3GGS3"/>
<dbReference type="PANTHER" id="PTHR37810">
    <property type="entry name" value="IMMUNITY PROTEIN SDPI"/>
    <property type="match status" value="1"/>
</dbReference>
<feature type="transmembrane region" description="Helical" evidence="1">
    <location>
        <begin position="86"/>
        <end position="110"/>
    </location>
</feature>
<reference evidence="2 3" key="1">
    <citation type="submission" date="2024-09" db="EMBL/GenBank/DDBJ databases">
        <title>Chromosome-scale assembly of Riccia sorocarpa.</title>
        <authorList>
            <person name="Paukszto L."/>
        </authorList>
    </citation>
    <scope>NUCLEOTIDE SEQUENCE [LARGE SCALE GENOMIC DNA]</scope>
    <source>
        <strain evidence="2">LP-2024</strain>
        <tissue evidence="2">Aerial parts of the thallus</tissue>
    </source>
</reference>
<feature type="transmembrane region" description="Helical" evidence="1">
    <location>
        <begin position="44"/>
        <end position="65"/>
    </location>
</feature>
<sequence>MAFHPVAFAFCLAVISVFHGFFICNDVPNPVPVWWNLHAHPIYYLPRWFGFTFLPVLMVVIPYILHVVACFDSKIRIQSGEAKHAVAHLISLPALFLFVVHNFVILHAFVRQDGDINPRFFVVTVALWLMIWAGYNFQYVTPNQTIGLLTPWTLRSDHSWTKTHTHSAWILDIVGLALLICAFYVPTGVPLLVVTLVLSLGSYLFLIIYSVFFFESVEISREFTEPLV</sequence>
<keyword evidence="1" id="KW-0812">Transmembrane</keyword>
<dbReference type="Pfam" id="PF13630">
    <property type="entry name" value="SdpI"/>
    <property type="match status" value="1"/>
</dbReference>
<dbReference type="Proteomes" id="UP001633002">
    <property type="component" value="Unassembled WGS sequence"/>
</dbReference>
<dbReference type="InterPro" id="IPR025962">
    <property type="entry name" value="SdpI/YhfL"/>
</dbReference>